<comment type="caution">
    <text evidence="1">The sequence shown here is derived from an EMBL/GenBank/DDBJ whole genome shotgun (WGS) entry which is preliminary data.</text>
</comment>
<evidence type="ECO:0000313" key="2">
    <source>
        <dbReference type="Proteomes" id="UP000705867"/>
    </source>
</evidence>
<dbReference type="AlphaFoldDB" id="A0A953JEG5"/>
<protein>
    <submittedName>
        <fullName evidence="1">SAP domain-containing protein</fullName>
    </submittedName>
</protein>
<dbReference type="EMBL" id="JAIOIV010000107">
    <property type="protein sequence ID" value="MBZ0157179.1"/>
    <property type="molecule type" value="Genomic_DNA"/>
</dbReference>
<organism evidence="1 2">
    <name type="scientific">Candidatus Nitrobium versatile</name>
    <dbReference type="NCBI Taxonomy" id="2884831"/>
    <lineage>
        <taxon>Bacteria</taxon>
        <taxon>Pseudomonadati</taxon>
        <taxon>Nitrospirota</taxon>
        <taxon>Nitrospiria</taxon>
        <taxon>Nitrospirales</taxon>
        <taxon>Nitrospiraceae</taxon>
        <taxon>Candidatus Nitrobium</taxon>
    </lineage>
</organism>
<dbReference type="Proteomes" id="UP000705867">
    <property type="component" value="Unassembled WGS sequence"/>
</dbReference>
<evidence type="ECO:0000313" key="1">
    <source>
        <dbReference type="EMBL" id="MBZ0157179.1"/>
    </source>
</evidence>
<proteinExistence type="predicted"/>
<gene>
    <name evidence="1" type="ORF">K8I29_13330</name>
</gene>
<sequence length="59" mass="6713">MKLQEVKEIAKQRGIKTGNMRKAEIIRTIQQDEGYTACFNTGQTSTCNQNDCLWRGDCS</sequence>
<reference evidence="1" key="1">
    <citation type="journal article" date="2021" name="bioRxiv">
        <title>Unraveling nitrogen, sulfur and carbon metabolic pathways and microbial community transcriptional responses to substrate deprivation and toxicity stresses in a bioreactor mimicking anoxic brackish coastal sediment conditions.</title>
        <authorList>
            <person name="Martins P.D."/>
            <person name="Echeveste M.J."/>
            <person name="Arshad A."/>
            <person name="Kurth J."/>
            <person name="Ouboter H."/>
            <person name="Jetten M.S.M."/>
            <person name="Welte C.U."/>
        </authorList>
    </citation>
    <scope>NUCLEOTIDE SEQUENCE</scope>
    <source>
        <strain evidence="1">MAG_39</strain>
    </source>
</reference>
<reference evidence="1" key="2">
    <citation type="submission" date="2021-08" db="EMBL/GenBank/DDBJ databases">
        <authorList>
            <person name="Dalcin Martins P."/>
        </authorList>
    </citation>
    <scope>NUCLEOTIDE SEQUENCE</scope>
    <source>
        <strain evidence="1">MAG_39</strain>
    </source>
</reference>
<name>A0A953JEG5_9BACT</name>
<accession>A0A953JEG5</accession>